<keyword evidence="2" id="KW-1133">Transmembrane helix</keyword>
<dbReference type="Proteomes" id="UP000693970">
    <property type="component" value="Unassembled WGS sequence"/>
</dbReference>
<name>A0A9K3KXW9_9STRA</name>
<reference evidence="3" key="2">
    <citation type="submission" date="2021-04" db="EMBL/GenBank/DDBJ databases">
        <authorList>
            <person name="Podell S."/>
        </authorList>
    </citation>
    <scope>NUCLEOTIDE SEQUENCE</scope>
    <source>
        <strain evidence="3">Hildebrandi</strain>
    </source>
</reference>
<feature type="region of interest" description="Disordered" evidence="1">
    <location>
        <begin position="1"/>
        <end position="32"/>
    </location>
</feature>
<feature type="region of interest" description="Disordered" evidence="1">
    <location>
        <begin position="44"/>
        <end position="144"/>
    </location>
</feature>
<evidence type="ECO:0000256" key="1">
    <source>
        <dbReference type="SAM" id="MobiDB-lite"/>
    </source>
</evidence>
<protein>
    <submittedName>
        <fullName evidence="3">Uncharacterized protein</fullName>
    </submittedName>
</protein>
<organism evidence="3 4">
    <name type="scientific">Nitzschia inconspicua</name>
    <dbReference type="NCBI Taxonomy" id="303405"/>
    <lineage>
        <taxon>Eukaryota</taxon>
        <taxon>Sar</taxon>
        <taxon>Stramenopiles</taxon>
        <taxon>Ochrophyta</taxon>
        <taxon>Bacillariophyta</taxon>
        <taxon>Bacillariophyceae</taxon>
        <taxon>Bacillariophycidae</taxon>
        <taxon>Bacillariales</taxon>
        <taxon>Bacillariaceae</taxon>
        <taxon>Nitzschia</taxon>
    </lineage>
</organism>
<proteinExistence type="predicted"/>
<sequence length="2406" mass="275349">MPSSNKTDPPPSTASTKKKNKKSSSKVSSFGSVSFLDRIHTTLVVQQQQQQQQPPEGRYDESTVRDATDRSAGPLVIVDVEEQLQRNRAREKERSRKQRKKIADVDPRLYKQQQQEQQRQQNRNKKKRGKNDDDYDDDNDHDDDVIDNAQVEFCETDDFFDEDLEEQAPVSSSGWKGSSRVGVSAIQGRKTVQLYVLPVKAITRKTKTTSSEILEAAHQDGIVVGVSTADCVSFVPRQLLDIEQGRSILVTSQKFIRHHEFQDLNMHQQSKKSRNHKALLVVTAKAAGYDPDTTVTTATAVVRLSKQVASKDIRDIRVNSEWGILGGAWRGFLRRLMMSSLDNINALQLGRQLQVFLPFLTGYESYMVAQVIEALDGTAEATIARNGGASKRINKREVNYVLTIAFKNRNVSRLIVQTIGPRWDFLWHWYHQIQRNRLYDAWGQLPVIGFTQFPATENFPATRNHALASTFRIVLGPGNWITRVLTQNRQGLDTDDPERNIAQNLAAEVNGFELANRNQFGTYIGRLKTNEFRIQNRLPVDESILRSFIGLPMSTMVNNGVVRVLRQISKHWHDMLSQPFGNFAHQRMEQLDPFETMRFHMPQVCLVLSSLRGRNQWDGRVLGPFLRRCQQLTTTTTTKECSALAKEMQDTIVLELSAGIAMVADPLSSWLDAIQTACTLIEEEAKAILSELTKVEIGLRLGHDLITQVSWKIPSDAELEMAIWLHLRGKNPGALVTERRIRNALHMTTPRDKRTLMELIKQGLVKSRPAKLLMGRVKTLLQREIRREYLNEAIRELSEGEKVTKSRLRVNDWYWLEERDEKDRKSVHIYVGETKTGACHFMHADTGVDRMFVLESGAIACRKYVPVAESIVRAQKCYMDIELEHGRKFKYNAFMEFSFLRTALRRLAVVSQICCEELDNARLNLLKELQKSNSVSITPEDLLPGESYYIYDSTFNVYAPFVCKKKYTSSDPEWSKLQKVQIVKIQPQSMIVVGGGPTGLLAVIHCTESVLLTGGSMKLYESRDAFDKGGSAFERAQIVRLDARWIAMLRYHLGTGFEDVFIPASGDTDAQLGNTLPTQGFIEITIKDLECMLHVEVSRLWSKGVIEVFTDSKAEYDVNSNSLTKAGENLKVGDEILRRVDPDGKPSREYYRWIVRQLAYIPSLGLDDLRVGEEYVVYVQQDNAVLPFKLERVDLSTRSYFFKALKKNVPDIQADAYNLPSIYVKGTKRHADVSTVVFECAAKGESKTNHRDVFNMNDIREEKFTLDVGHTHVVECIGKPHESKVHFQVTPTEPYGVCCIQGLKISMGMHNFGEKRWGQSLLDDFRSTNDQNTRIIGDFTKMVRQPRIAEEMVVLMNTENWQLHFHELVEDSKFRSLNDDQDPLVPKLAEAVQNHSDNATKYRRQSLQTRFFETGDNFYLGMEFTREYDKWKNETADKLVSPLLQRKKMPEERKKSIATFRGTLMHNIDRLWYEACLEVIRRGDVYNPGARRRVPKLHLINSYVPGPLGKLQIGESFRVSNKLGEKYEILLKQRKIVIVRNVEGFVSRFPTTTEVLREGDLTRSPDGNTESKVAIATFPVSHYVNYRSIRLNNETRGYVFAFLGDEQATPHFMRYSGLTGGAINAMQFNYFIQSAIAGIPFDERFRYYSQETNWSNLEVVQRGTMSNYGQDGFLRPGFSYKDGVGYIHSKVIEWIETKQDLNEVLSRDWKTKFISSMIPRGMELNDDFVKTLKEDTNAVVFDFFIEEVKRDKSIQSNDRLEVALLARKDSMSTKRRVLDGDKYWAEFLEGLGAIDEASMKRLKGFHCQVAKLAEKVVTQIIYYAREAYLYDSRSSQLLNQPKSVDSIVDDFAVDAQGFANSLALSAAFSAASVAFVLYDLRRGNATNLAEIWGAIIAGLNILLSFGTMTNIGRYKIRNEEARVLFYDNNLLEVKKAAFRGLDDITRRKITTEDNPFLVDLEEKKQRFLDSVRYYDLEDPEEFYEDYRELCEQIYHPKAIRHFQRLLSTYYIVEVYQVNSYIQDDLVGLYKACEEIHEMLQDDVNDSQESALSSHLFERINSFSPRLERSLQRGHIYWGFLKQRSLFDWDVCIVIRYFWSLLCCSSRQYSIPFSSIENETYGIIKEAKAICNIQKGAYFKRAIRDLEYLYWATRESDIASMIFLSSSLSFVVSWIFSISRIVTRLGGPKQLSEIGFWASLASAIGAILAAFHFVRKSLILAGLWCTLWGKVRTATDKQARNALGRIRGVTFIQLLLTLARLAAAVGSAVALPWSVAQNAFPDKINTDLSIPLWIALGAFCAAVGSTIFFFVVEYVVRYNLPPKLGEFVCEAFREELETVRNVLSLPLNDIDTKQAQERKTWEYVAREFLHQYRFDTVFAADRFGSILQYIQGGMQRKGAKKPRTKKH</sequence>
<accession>A0A9K3KXW9</accession>
<evidence type="ECO:0000256" key="2">
    <source>
        <dbReference type="SAM" id="Phobius"/>
    </source>
</evidence>
<feature type="transmembrane region" description="Helical" evidence="2">
    <location>
        <begin position="1891"/>
        <end position="1912"/>
    </location>
</feature>
<keyword evidence="4" id="KW-1185">Reference proteome</keyword>
<evidence type="ECO:0000313" key="4">
    <source>
        <dbReference type="Proteomes" id="UP000693970"/>
    </source>
</evidence>
<feature type="compositionally biased region" description="Basic and acidic residues" evidence="1">
    <location>
        <begin position="83"/>
        <end position="94"/>
    </location>
</feature>
<dbReference type="OrthoDB" id="39934at2759"/>
<evidence type="ECO:0000313" key="3">
    <source>
        <dbReference type="EMBL" id="KAG7351258.1"/>
    </source>
</evidence>
<feature type="transmembrane region" description="Helical" evidence="2">
    <location>
        <begin position="2248"/>
        <end position="2272"/>
    </location>
</feature>
<feature type="transmembrane region" description="Helical" evidence="2">
    <location>
        <begin position="2292"/>
        <end position="2315"/>
    </location>
</feature>
<feature type="compositionally biased region" description="Acidic residues" evidence="1">
    <location>
        <begin position="133"/>
        <end position="144"/>
    </location>
</feature>
<reference evidence="3" key="1">
    <citation type="journal article" date="2021" name="Sci. Rep.">
        <title>Diploid genomic architecture of Nitzschia inconspicua, an elite biomass production diatom.</title>
        <authorList>
            <person name="Oliver A."/>
            <person name="Podell S."/>
            <person name="Pinowska A."/>
            <person name="Traller J.C."/>
            <person name="Smith S.R."/>
            <person name="McClure R."/>
            <person name="Beliaev A."/>
            <person name="Bohutskyi P."/>
            <person name="Hill E.A."/>
            <person name="Rabines A."/>
            <person name="Zheng H."/>
            <person name="Allen L.Z."/>
            <person name="Kuo A."/>
            <person name="Grigoriev I.V."/>
            <person name="Allen A.E."/>
            <person name="Hazlebeck D."/>
            <person name="Allen E.E."/>
        </authorList>
    </citation>
    <scope>NUCLEOTIDE SEQUENCE</scope>
    <source>
        <strain evidence="3">Hildebrandi</strain>
    </source>
</reference>
<feature type="compositionally biased region" description="Basic and acidic residues" evidence="1">
    <location>
        <begin position="57"/>
        <end position="69"/>
    </location>
</feature>
<keyword evidence="2" id="KW-0812">Transmembrane</keyword>
<feature type="transmembrane region" description="Helical" evidence="2">
    <location>
        <begin position="2193"/>
        <end position="2213"/>
    </location>
</feature>
<feature type="compositionally biased region" description="Low complexity" evidence="1">
    <location>
        <begin position="111"/>
        <end position="121"/>
    </location>
</feature>
<feature type="transmembrane region" description="Helical" evidence="2">
    <location>
        <begin position="2157"/>
        <end position="2181"/>
    </location>
</feature>
<keyword evidence="2" id="KW-0472">Membrane</keyword>
<gene>
    <name evidence="3" type="ORF">IV203_010618</name>
</gene>
<comment type="caution">
    <text evidence="3">The sequence shown here is derived from an EMBL/GenBank/DDBJ whole genome shotgun (WGS) entry which is preliminary data.</text>
</comment>
<dbReference type="EMBL" id="JAGRRH010000018">
    <property type="protein sequence ID" value="KAG7351258.1"/>
    <property type="molecule type" value="Genomic_DNA"/>
</dbReference>